<dbReference type="PROSITE" id="PS00194">
    <property type="entry name" value="THIOREDOXIN_1"/>
    <property type="match status" value="1"/>
</dbReference>
<evidence type="ECO:0000256" key="3">
    <source>
        <dbReference type="ARBA" id="ARBA00023284"/>
    </source>
</evidence>
<comment type="caution">
    <text evidence="6">The sequence shown here is derived from an EMBL/GenBank/DDBJ whole genome shotgun (WGS) entry which is preliminary data.</text>
</comment>
<name>A0ABT5N380_9BURK</name>
<sequence>MAVPPTPSAGRRRWLGAGVAGLAAAAGMGLAWWRYTPRGDATLTPEQARALWALKFERPGGGELALADFKGKPLLINFWATWCPPCVEELPLLDRFQRDQSAKSWQVLGLAIDQPSSVLRFLGKTPVSFPVGLAGLEGSELSRTLGNETGGLPFTVVFAEDGRVIQRKMGQITPQDLALWSRSG</sequence>
<protein>
    <submittedName>
        <fullName evidence="6">TlpA disulfide reductase family protein</fullName>
    </submittedName>
</protein>
<evidence type="ECO:0000259" key="5">
    <source>
        <dbReference type="PROSITE" id="PS51352"/>
    </source>
</evidence>
<dbReference type="CDD" id="cd02966">
    <property type="entry name" value="TlpA_like_family"/>
    <property type="match status" value="1"/>
</dbReference>
<keyword evidence="4" id="KW-0472">Membrane</keyword>
<evidence type="ECO:0000256" key="2">
    <source>
        <dbReference type="ARBA" id="ARBA00022748"/>
    </source>
</evidence>
<accession>A0ABT5N380</accession>
<evidence type="ECO:0000313" key="7">
    <source>
        <dbReference type="Proteomes" id="UP001528673"/>
    </source>
</evidence>
<dbReference type="Proteomes" id="UP001528673">
    <property type="component" value="Unassembled WGS sequence"/>
</dbReference>
<dbReference type="Gene3D" id="3.40.30.10">
    <property type="entry name" value="Glutaredoxin"/>
    <property type="match status" value="1"/>
</dbReference>
<feature type="domain" description="Thioredoxin" evidence="5">
    <location>
        <begin position="45"/>
        <end position="184"/>
    </location>
</feature>
<keyword evidence="3" id="KW-0676">Redox-active center</keyword>
<evidence type="ECO:0000256" key="4">
    <source>
        <dbReference type="SAM" id="Phobius"/>
    </source>
</evidence>
<proteinExistence type="predicted"/>
<dbReference type="Pfam" id="PF08534">
    <property type="entry name" value="Redoxin"/>
    <property type="match status" value="1"/>
</dbReference>
<organism evidence="6 7">
    <name type="scientific">Curvibacter cyanobacteriorum</name>
    <dbReference type="NCBI Taxonomy" id="3026422"/>
    <lineage>
        <taxon>Bacteria</taxon>
        <taxon>Pseudomonadati</taxon>
        <taxon>Pseudomonadota</taxon>
        <taxon>Betaproteobacteria</taxon>
        <taxon>Burkholderiales</taxon>
        <taxon>Comamonadaceae</taxon>
        <taxon>Curvibacter</taxon>
    </lineage>
</organism>
<dbReference type="InterPro" id="IPR017937">
    <property type="entry name" value="Thioredoxin_CS"/>
</dbReference>
<dbReference type="SUPFAM" id="SSF52833">
    <property type="entry name" value="Thioredoxin-like"/>
    <property type="match status" value="1"/>
</dbReference>
<dbReference type="EMBL" id="JAQSIP010000007">
    <property type="protein sequence ID" value="MDD0840039.1"/>
    <property type="molecule type" value="Genomic_DNA"/>
</dbReference>
<dbReference type="InterPro" id="IPR006311">
    <property type="entry name" value="TAT_signal"/>
</dbReference>
<dbReference type="InterPro" id="IPR050553">
    <property type="entry name" value="Thioredoxin_ResA/DsbE_sf"/>
</dbReference>
<comment type="subcellular location">
    <subcellularLocation>
        <location evidence="1">Cell envelope</location>
    </subcellularLocation>
</comment>
<dbReference type="PROSITE" id="PS51318">
    <property type="entry name" value="TAT"/>
    <property type="match status" value="1"/>
</dbReference>
<keyword evidence="7" id="KW-1185">Reference proteome</keyword>
<dbReference type="PROSITE" id="PS51352">
    <property type="entry name" value="THIOREDOXIN_2"/>
    <property type="match status" value="1"/>
</dbReference>
<reference evidence="6 7" key="1">
    <citation type="submission" date="2023-02" db="EMBL/GenBank/DDBJ databases">
        <title>Bacterial whole genomic sequence of Curvibacter sp. HBC61.</title>
        <authorList>
            <person name="Le V."/>
            <person name="Ko S.-R."/>
            <person name="Ahn C.-Y."/>
            <person name="Oh H.-M."/>
        </authorList>
    </citation>
    <scope>NUCLEOTIDE SEQUENCE [LARGE SCALE GENOMIC DNA]</scope>
    <source>
        <strain evidence="6 7">HBC61</strain>
    </source>
</reference>
<dbReference type="InterPro" id="IPR013740">
    <property type="entry name" value="Redoxin"/>
</dbReference>
<feature type="transmembrane region" description="Helical" evidence="4">
    <location>
        <begin position="14"/>
        <end position="33"/>
    </location>
</feature>
<keyword evidence="4" id="KW-0812">Transmembrane</keyword>
<dbReference type="InterPro" id="IPR013766">
    <property type="entry name" value="Thioredoxin_domain"/>
</dbReference>
<dbReference type="PANTHER" id="PTHR42852:SF13">
    <property type="entry name" value="PROTEIN DIPZ"/>
    <property type="match status" value="1"/>
</dbReference>
<dbReference type="InterPro" id="IPR036249">
    <property type="entry name" value="Thioredoxin-like_sf"/>
</dbReference>
<evidence type="ECO:0000256" key="1">
    <source>
        <dbReference type="ARBA" id="ARBA00004196"/>
    </source>
</evidence>
<keyword evidence="4" id="KW-1133">Transmembrane helix</keyword>
<keyword evidence="2" id="KW-0201">Cytochrome c-type biogenesis</keyword>
<dbReference type="PANTHER" id="PTHR42852">
    <property type="entry name" value="THIOL:DISULFIDE INTERCHANGE PROTEIN DSBE"/>
    <property type="match status" value="1"/>
</dbReference>
<gene>
    <name evidence="6" type="ORF">PSQ40_15755</name>
</gene>
<evidence type="ECO:0000313" key="6">
    <source>
        <dbReference type="EMBL" id="MDD0840039.1"/>
    </source>
</evidence>